<accession>A0A8H7CUX7</accession>
<evidence type="ECO:0000313" key="3">
    <source>
        <dbReference type="Proteomes" id="UP000623467"/>
    </source>
</evidence>
<keyword evidence="3" id="KW-1185">Reference proteome</keyword>
<dbReference type="OrthoDB" id="2864564at2759"/>
<dbReference type="EMBL" id="JACAZH010000016">
    <property type="protein sequence ID" value="KAF7349167.1"/>
    <property type="molecule type" value="Genomic_DNA"/>
</dbReference>
<dbReference type="InterPro" id="IPR036047">
    <property type="entry name" value="F-box-like_dom_sf"/>
</dbReference>
<evidence type="ECO:0000259" key="1">
    <source>
        <dbReference type="Pfam" id="PF00646"/>
    </source>
</evidence>
<sequence length="466" mass="53501">MDIFPTELWLEVFSRLPPAAHRSLSSTHRTLYDIARPLGFTEFTLYMYPYDLQPEKAQLDDALERLRFWTSPRIAPHVRSCTTSQNMDWQGAWGEQTDEHVLISAFFERLPRFTGLERLHADDIRFTRTGITNLCGLPALTYVGVSGWTIPPLEHMDPALTLRVAGFLARHGYLMNNTWFSLLSRDTLRELELYKPLALASSEVQFFPNVHTLRIERFSDTIHAVAAFNKLPNLRSFSSPNGDVFSGLTPARESSIFPVLKEYTGAHQNLHIFVQRTTLTHITLVSRSTFADFITELQGITVFPNITSVAVRFITTSQAAFGEAEIGTLFTLFPNLTELQLTLLPTEHGELLTRRMNSFFEILPSSPLPSTLNFLTFQWEFCEYDESDHESPPHAADIPDFPVLRAELVAKCPALNYIFFDRYHLLFLWWKTSSVWEATAYNWSDAHDIREQLKEAQSEKTVHTRF</sequence>
<proteinExistence type="predicted"/>
<dbReference type="CDD" id="cd09917">
    <property type="entry name" value="F-box_SF"/>
    <property type="match status" value="1"/>
</dbReference>
<dbReference type="SUPFAM" id="SSF81383">
    <property type="entry name" value="F-box domain"/>
    <property type="match status" value="1"/>
</dbReference>
<dbReference type="Pfam" id="PF00646">
    <property type="entry name" value="F-box"/>
    <property type="match status" value="1"/>
</dbReference>
<dbReference type="InterPro" id="IPR001810">
    <property type="entry name" value="F-box_dom"/>
</dbReference>
<gene>
    <name evidence="2" type="ORF">MSAN_01706100</name>
</gene>
<dbReference type="AlphaFoldDB" id="A0A8H7CUX7"/>
<dbReference type="Proteomes" id="UP000623467">
    <property type="component" value="Unassembled WGS sequence"/>
</dbReference>
<organism evidence="2 3">
    <name type="scientific">Mycena sanguinolenta</name>
    <dbReference type="NCBI Taxonomy" id="230812"/>
    <lineage>
        <taxon>Eukaryota</taxon>
        <taxon>Fungi</taxon>
        <taxon>Dikarya</taxon>
        <taxon>Basidiomycota</taxon>
        <taxon>Agaricomycotina</taxon>
        <taxon>Agaricomycetes</taxon>
        <taxon>Agaricomycetidae</taxon>
        <taxon>Agaricales</taxon>
        <taxon>Marasmiineae</taxon>
        <taxon>Mycenaceae</taxon>
        <taxon>Mycena</taxon>
    </lineage>
</organism>
<evidence type="ECO:0000313" key="2">
    <source>
        <dbReference type="EMBL" id="KAF7349167.1"/>
    </source>
</evidence>
<feature type="domain" description="F-box" evidence="1">
    <location>
        <begin position="4"/>
        <end position="40"/>
    </location>
</feature>
<protein>
    <submittedName>
        <fullName evidence="2">L-aminoadipate-semialdehyde dehydrogenase</fullName>
    </submittedName>
</protein>
<name>A0A8H7CUX7_9AGAR</name>
<comment type="caution">
    <text evidence="2">The sequence shown here is derived from an EMBL/GenBank/DDBJ whole genome shotgun (WGS) entry which is preliminary data.</text>
</comment>
<reference evidence="2" key="1">
    <citation type="submission" date="2020-05" db="EMBL/GenBank/DDBJ databases">
        <title>Mycena genomes resolve the evolution of fungal bioluminescence.</title>
        <authorList>
            <person name="Tsai I.J."/>
        </authorList>
    </citation>
    <scope>NUCLEOTIDE SEQUENCE</scope>
    <source>
        <strain evidence="2">160909Yilan</strain>
    </source>
</reference>